<accession>A0A315Z0D6</accession>
<sequence>MWAKLYSKVQQLVTKEENQDSKKIIRLAIQEVEVAIEKNNAVLKNTLVKQKELISKLQEAENEQNLHHQKALDAVKNKHERLAEMYLEKENTTKLYKNKLAEMCKEINLTVSRIEKQLVRLKIQKEEIENKEAILSAKLESANTQRSLEENLAELDKDNHIELFEEEVLKMEIQADMAEEVLSLDDEIAQIELNDDVNSLQEELNTLQIEEQRKKDIALQKRIQQLMRVSPEKEQQLLKTKLEENAKKKSEVIASWEKDRKNSDQKSQKDLINDFFSEKQSKIPAKPEENPSIEKDKKSIMDDFFKQSEQQNKIDDFFNTEDE</sequence>
<comment type="caution">
    <text evidence="2">The sequence shown here is derived from an EMBL/GenBank/DDBJ whole genome shotgun (WGS) entry which is preliminary data.</text>
</comment>
<evidence type="ECO:0000256" key="1">
    <source>
        <dbReference type="SAM" id="MobiDB-lite"/>
    </source>
</evidence>
<dbReference type="Proteomes" id="UP000245535">
    <property type="component" value="Unassembled WGS sequence"/>
</dbReference>
<dbReference type="AlphaFoldDB" id="A0A315Z0D6"/>
<dbReference type="RefSeq" id="WP_109622345.1">
    <property type="nucleotide sequence ID" value="NZ_QGDO01000009.1"/>
</dbReference>
<protein>
    <submittedName>
        <fullName evidence="2">Phage shock protein A</fullName>
    </submittedName>
</protein>
<gene>
    <name evidence="2" type="ORF">BC781_10925</name>
</gene>
<reference evidence="2 3" key="1">
    <citation type="submission" date="2018-03" db="EMBL/GenBank/DDBJ databases">
        <title>Genomic Encyclopedia of Archaeal and Bacterial Type Strains, Phase II (KMG-II): from individual species to whole genera.</title>
        <authorList>
            <person name="Goeker M."/>
        </authorList>
    </citation>
    <scope>NUCLEOTIDE SEQUENCE [LARGE SCALE GENOMIC DNA]</scope>
    <source>
        <strain evidence="2 3">DSM 28229</strain>
    </source>
</reference>
<dbReference type="EMBL" id="QGDO01000009">
    <property type="protein sequence ID" value="PWJ36012.1"/>
    <property type="molecule type" value="Genomic_DNA"/>
</dbReference>
<organism evidence="2 3">
    <name type="scientific">Sediminitomix flava</name>
    <dbReference type="NCBI Taxonomy" id="379075"/>
    <lineage>
        <taxon>Bacteria</taxon>
        <taxon>Pseudomonadati</taxon>
        <taxon>Bacteroidota</taxon>
        <taxon>Cytophagia</taxon>
        <taxon>Cytophagales</taxon>
        <taxon>Flammeovirgaceae</taxon>
        <taxon>Sediminitomix</taxon>
    </lineage>
</organism>
<evidence type="ECO:0000313" key="3">
    <source>
        <dbReference type="Proteomes" id="UP000245535"/>
    </source>
</evidence>
<name>A0A315Z0D6_SEDFL</name>
<evidence type="ECO:0000313" key="2">
    <source>
        <dbReference type="EMBL" id="PWJ36012.1"/>
    </source>
</evidence>
<proteinExistence type="predicted"/>
<keyword evidence="3" id="KW-1185">Reference proteome</keyword>
<feature type="region of interest" description="Disordered" evidence="1">
    <location>
        <begin position="252"/>
        <end position="301"/>
    </location>
</feature>